<feature type="compositionally biased region" description="Low complexity" evidence="1">
    <location>
        <begin position="51"/>
        <end position="60"/>
    </location>
</feature>
<protein>
    <submittedName>
        <fullName evidence="2">Uncharacterized protein</fullName>
    </submittedName>
</protein>
<organism evidence="2 3">
    <name type="scientific">Cyphellophora attinorum</name>
    <dbReference type="NCBI Taxonomy" id="1664694"/>
    <lineage>
        <taxon>Eukaryota</taxon>
        <taxon>Fungi</taxon>
        <taxon>Dikarya</taxon>
        <taxon>Ascomycota</taxon>
        <taxon>Pezizomycotina</taxon>
        <taxon>Eurotiomycetes</taxon>
        <taxon>Chaetothyriomycetidae</taxon>
        <taxon>Chaetothyriales</taxon>
        <taxon>Cyphellophoraceae</taxon>
        <taxon>Cyphellophora</taxon>
    </lineage>
</organism>
<feature type="compositionally biased region" description="Polar residues" evidence="1">
    <location>
        <begin position="185"/>
        <end position="202"/>
    </location>
</feature>
<comment type="caution">
    <text evidence="2">The sequence shown here is derived from an EMBL/GenBank/DDBJ whole genome shotgun (WGS) entry which is preliminary data.</text>
</comment>
<dbReference type="Proteomes" id="UP000038010">
    <property type="component" value="Unassembled WGS sequence"/>
</dbReference>
<accession>A0A0N1H0S2</accession>
<evidence type="ECO:0000313" key="3">
    <source>
        <dbReference type="Proteomes" id="UP000038010"/>
    </source>
</evidence>
<dbReference type="GeneID" id="28735959"/>
<dbReference type="PANTHER" id="PTHR37848:SF1">
    <property type="entry name" value="SUN DOMAIN-CONTAINING PROTEIN"/>
    <property type="match status" value="1"/>
</dbReference>
<evidence type="ECO:0000256" key="1">
    <source>
        <dbReference type="SAM" id="MobiDB-lite"/>
    </source>
</evidence>
<gene>
    <name evidence="2" type="ORF">AB675_3979</name>
</gene>
<dbReference type="EMBL" id="LFJN01000023">
    <property type="protein sequence ID" value="KPI37622.1"/>
    <property type="molecule type" value="Genomic_DNA"/>
</dbReference>
<name>A0A0N1H0S2_9EURO</name>
<dbReference type="VEuPathDB" id="FungiDB:AB675_3979"/>
<reference evidence="2 3" key="1">
    <citation type="submission" date="2015-06" db="EMBL/GenBank/DDBJ databases">
        <title>Draft genome of the ant-associated black yeast Phialophora attae CBS 131958.</title>
        <authorList>
            <person name="Moreno L.F."/>
            <person name="Stielow B.J."/>
            <person name="de Hoog S."/>
            <person name="Vicente V.A."/>
            <person name="Weiss V.A."/>
            <person name="de Vries M."/>
            <person name="Cruz L.M."/>
            <person name="Souza E.M."/>
        </authorList>
    </citation>
    <scope>NUCLEOTIDE SEQUENCE [LARGE SCALE GENOMIC DNA]</scope>
    <source>
        <strain evidence="2 3">CBS 131958</strain>
    </source>
</reference>
<dbReference type="RefSeq" id="XP_017997585.1">
    <property type="nucleotide sequence ID" value="XM_018144079.1"/>
</dbReference>
<keyword evidence="3" id="KW-1185">Reference proteome</keyword>
<feature type="region of interest" description="Disordered" evidence="1">
    <location>
        <begin position="1"/>
        <end position="71"/>
    </location>
</feature>
<sequence>MSSDDLKNTAAVWGGDESSSIRRRSSSPASRPQQPSSIDDATPSEAPPSYTPNNTTSPRPIASSSRQIRPPLNPLHELSRVANIPFQHYSIPASKQSPDGTTITTTHDQFLTRPDSLATLLTQQAALPPKPTLRITGTHKAAHTGDLTTDFDLTFSLLTLLDLQTTPTGDPTGSRLRFTTPPPRQASSQLFNNPKRSSQTQQDTEVKQWARHFCTNSASENRSFTLTRIILDFHPTITRLLEGHIRTLLASLKYRGKVDVSFPVENSTVTVHRQPGNWFVSMLRLYPEKKYEVAEAVWDVGDSTSDGGDDGSQGKREAERWWRAWEGVVRNAVLKKEKGKIGVEDWIGWKMGGDAPARVMEWGGDGMSEYWER</sequence>
<dbReference type="AlphaFoldDB" id="A0A0N1H0S2"/>
<feature type="compositionally biased region" description="Low complexity" evidence="1">
    <location>
        <begin position="26"/>
        <end position="38"/>
    </location>
</feature>
<proteinExistence type="predicted"/>
<evidence type="ECO:0000313" key="2">
    <source>
        <dbReference type="EMBL" id="KPI37622.1"/>
    </source>
</evidence>
<dbReference type="PANTHER" id="PTHR37848">
    <property type="entry name" value="EXPRESSED PROTEIN"/>
    <property type="match status" value="1"/>
</dbReference>
<dbReference type="OrthoDB" id="203796at2759"/>
<feature type="region of interest" description="Disordered" evidence="1">
    <location>
        <begin position="166"/>
        <end position="202"/>
    </location>
</feature>